<dbReference type="EMBL" id="CP017448">
    <property type="protein sequence ID" value="AOV15677.1"/>
    <property type="molecule type" value="Genomic_DNA"/>
</dbReference>
<keyword evidence="2" id="KW-0378">Hydrolase</keyword>
<evidence type="ECO:0000256" key="1">
    <source>
        <dbReference type="ARBA" id="ARBA00006499"/>
    </source>
</evidence>
<dbReference type="GO" id="GO:0016787">
    <property type="term" value="F:hydrolase activity"/>
    <property type="evidence" value="ECO:0007669"/>
    <property type="project" value="UniProtKB-KW"/>
</dbReference>
<dbReference type="RefSeq" id="WP_070071278.1">
    <property type="nucleotide sequence ID" value="NZ_CP017448.1"/>
</dbReference>
<evidence type="ECO:0000313" key="5">
    <source>
        <dbReference type="Proteomes" id="UP000095342"/>
    </source>
</evidence>
<dbReference type="InterPro" id="IPR050565">
    <property type="entry name" value="LYPA1-2/EST-like"/>
</dbReference>
<evidence type="ECO:0000313" key="4">
    <source>
        <dbReference type="EMBL" id="AOV15677.1"/>
    </source>
</evidence>
<comment type="similarity">
    <text evidence="1">Belongs to the AB hydrolase superfamily. AB hydrolase 2 family.</text>
</comment>
<sequence>MPPDTLDCLENGARTPRHTLVWLHGLGADGHDLSTFAGLLLPEMSGVLRQVFPHAPYRHIALWGGETRAWYGFDSLEFGTSEHAADIDESVALIREVLERERRMLPPDGRLILGGFSQGGVIALAAGLAGDIRIDGIVALSTYLWGEVPDKHHALPVFMAHGTDDPVIPLALARSSVGRLRQAGIDVDWSEYPMQHQICDTEMVDLARWLRARLVAPPEPSTGG</sequence>
<reference evidence="4 5" key="1">
    <citation type="submission" date="2016-09" db="EMBL/GenBank/DDBJ databases">
        <title>Acidihalobacter prosperus V6 (DSM14174).</title>
        <authorList>
            <person name="Khaleque H.N."/>
            <person name="Ramsay J.P."/>
            <person name="Murphy R.J.T."/>
            <person name="Kaksonen A.H."/>
            <person name="Boxall N.J."/>
            <person name="Watkin E.L.J."/>
        </authorList>
    </citation>
    <scope>NUCLEOTIDE SEQUENCE [LARGE SCALE GENOMIC DNA]</scope>
    <source>
        <strain evidence="4 5">V6</strain>
    </source>
</reference>
<organism evidence="4 5">
    <name type="scientific">Acidihalobacter aeolianus</name>
    <dbReference type="NCBI Taxonomy" id="2792603"/>
    <lineage>
        <taxon>Bacteria</taxon>
        <taxon>Pseudomonadati</taxon>
        <taxon>Pseudomonadota</taxon>
        <taxon>Gammaproteobacteria</taxon>
        <taxon>Chromatiales</taxon>
        <taxon>Ectothiorhodospiraceae</taxon>
        <taxon>Acidihalobacter</taxon>
    </lineage>
</organism>
<dbReference type="KEGG" id="aaeo:BJI67_00120"/>
<protein>
    <recommendedName>
        <fullName evidence="3">Phospholipase/carboxylesterase/thioesterase domain-containing protein</fullName>
    </recommendedName>
</protein>
<dbReference type="Gene3D" id="3.40.50.1820">
    <property type="entry name" value="alpha/beta hydrolase"/>
    <property type="match status" value="1"/>
</dbReference>
<gene>
    <name evidence="4" type="ORF">BJI67_00120</name>
</gene>
<name>A0A1D8K3Z4_9GAMM</name>
<dbReference type="InterPro" id="IPR003140">
    <property type="entry name" value="PLipase/COase/thioEstase"/>
</dbReference>
<dbReference type="PANTHER" id="PTHR10655">
    <property type="entry name" value="LYSOPHOSPHOLIPASE-RELATED"/>
    <property type="match status" value="1"/>
</dbReference>
<accession>A0A1D8K3Z4</accession>
<evidence type="ECO:0000256" key="2">
    <source>
        <dbReference type="ARBA" id="ARBA00022801"/>
    </source>
</evidence>
<evidence type="ECO:0000259" key="3">
    <source>
        <dbReference type="Pfam" id="PF02230"/>
    </source>
</evidence>
<keyword evidence="5" id="KW-1185">Reference proteome</keyword>
<proteinExistence type="inferred from homology"/>
<dbReference type="InterPro" id="IPR029058">
    <property type="entry name" value="AB_hydrolase_fold"/>
</dbReference>
<dbReference type="PANTHER" id="PTHR10655:SF17">
    <property type="entry name" value="LYSOPHOSPHOLIPASE-LIKE PROTEIN 1"/>
    <property type="match status" value="1"/>
</dbReference>
<dbReference type="Pfam" id="PF02230">
    <property type="entry name" value="Abhydrolase_2"/>
    <property type="match status" value="1"/>
</dbReference>
<dbReference type="SUPFAM" id="SSF53474">
    <property type="entry name" value="alpha/beta-Hydrolases"/>
    <property type="match status" value="1"/>
</dbReference>
<dbReference type="AlphaFoldDB" id="A0A1D8K3Z4"/>
<dbReference type="Proteomes" id="UP000095342">
    <property type="component" value="Chromosome"/>
</dbReference>
<feature type="domain" description="Phospholipase/carboxylesterase/thioesterase" evidence="3">
    <location>
        <begin position="10"/>
        <end position="211"/>
    </location>
</feature>